<dbReference type="Proteomes" id="UP000002016">
    <property type="component" value="Chromosome"/>
</dbReference>
<dbReference type="PANTHER" id="PTHR43249">
    <property type="entry name" value="UDP-N-ACETYL-2-AMINO-2-DEOXY-D-GLUCURONATE OXIDASE"/>
    <property type="match status" value="1"/>
</dbReference>
<dbReference type="AlphaFoldDB" id="A8F5L6"/>
<evidence type="ECO:0000259" key="2">
    <source>
        <dbReference type="Pfam" id="PF02894"/>
    </source>
</evidence>
<accession>A8F5L6</accession>
<dbReference type="EMBL" id="CP000812">
    <property type="protein sequence ID" value="ABV33450.1"/>
    <property type="molecule type" value="Genomic_DNA"/>
</dbReference>
<dbReference type="InterPro" id="IPR052515">
    <property type="entry name" value="Gfo/Idh/MocA_Oxidoreductase"/>
</dbReference>
<evidence type="ECO:0000259" key="1">
    <source>
        <dbReference type="Pfam" id="PF01408"/>
    </source>
</evidence>
<dbReference type="PANTHER" id="PTHR43249:SF1">
    <property type="entry name" value="D-GLUCOSIDE 3-DEHYDROGENASE"/>
    <property type="match status" value="1"/>
</dbReference>
<dbReference type="GO" id="GO:0000166">
    <property type="term" value="F:nucleotide binding"/>
    <property type="evidence" value="ECO:0007669"/>
    <property type="project" value="InterPro"/>
</dbReference>
<sequence>MKLRMGLIGCGRIASKHLEAVVQNSDIVQISAVCDVVPERAQKASLEIKDKLGYKPEIYIRYEELLQRDDINFVAIATPSGTHYQISVDALEMGKHVLVEKPMALSTDHMQHMVDLSKKKGLKIGVCFQNRFNPPVQELRRKIESGSFGKIFYGTINVRWNRKEEYYKQASWRGTWEQDGGALMNQSIHGIDLLQWMLGGKPKRVVGIIKNLNHPYIEAEDLGIGIVEFESGAVGIVEGTSNIYDRNLEEILSIFGERGTVKIGGVAVNRILSWRFVNEENHPYMNLPDPDTVYGSGHVSLYRDFCEALLYNREPYISGEEGKKAVEIVLALYKSFVDGKWVSLPVDFSTEKMKG</sequence>
<organism evidence="3 4">
    <name type="scientific">Pseudothermotoga lettingae (strain ATCC BAA-301 / DSM 14385 / NBRC 107922 / TMO)</name>
    <name type="common">Thermotoga lettingae</name>
    <dbReference type="NCBI Taxonomy" id="416591"/>
    <lineage>
        <taxon>Bacteria</taxon>
        <taxon>Thermotogati</taxon>
        <taxon>Thermotogota</taxon>
        <taxon>Thermotogae</taxon>
        <taxon>Thermotogales</taxon>
        <taxon>Thermotogaceae</taxon>
        <taxon>Pseudothermotoga</taxon>
    </lineage>
</organism>
<dbReference type="Pfam" id="PF01408">
    <property type="entry name" value="GFO_IDH_MocA"/>
    <property type="match status" value="1"/>
</dbReference>
<feature type="domain" description="Gfo/Idh/MocA-like oxidoreductase N-terminal" evidence="1">
    <location>
        <begin position="3"/>
        <end position="126"/>
    </location>
</feature>
<name>A8F5L6_PSELT</name>
<evidence type="ECO:0000313" key="3">
    <source>
        <dbReference type="EMBL" id="ABV33450.1"/>
    </source>
</evidence>
<dbReference type="RefSeq" id="WP_012002931.1">
    <property type="nucleotide sequence ID" value="NC_009828.1"/>
</dbReference>
<reference evidence="3 4" key="2">
    <citation type="journal article" date="2009" name="Proc. Natl. Acad. Sci. U.S.A.">
        <title>On the chimeric nature, thermophilic origin, and phylogenetic placement of the Thermotogales.</title>
        <authorList>
            <person name="Zhaxybayeva O."/>
            <person name="Swithers K.S."/>
            <person name="Lapierre P."/>
            <person name="Fournier G.P."/>
            <person name="Bickhart D.M."/>
            <person name="DeBoy R.T."/>
            <person name="Nelson K.E."/>
            <person name="Nesbo C.L."/>
            <person name="Doolittle W.F."/>
            <person name="Gogarten J.P."/>
            <person name="Noll K.M."/>
        </authorList>
    </citation>
    <scope>NUCLEOTIDE SEQUENCE [LARGE SCALE GENOMIC DNA]</scope>
    <source>
        <strain evidence="4">ATCC BAA-301 / DSM 14385 / NBRC 107922 / TMO</strain>
    </source>
</reference>
<gene>
    <name evidence="3" type="ordered locus">Tlet_0884</name>
</gene>
<dbReference type="InterPro" id="IPR000683">
    <property type="entry name" value="Gfo/Idh/MocA-like_OxRdtase_N"/>
</dbReference>
<dbReference type="KEGG" id="tle:Tlet_0884"/>
<dbReference type="InterPro" id="IPR004104">
    <property type="entry name" value="Gfo/Idh/MocA-like_OxRdtase_C"/>
</dbReference>
<dbReference type="HOGENOM" id="CLU_023194_1_0_0"/>
<protein>
    <submittedName>
        <fullName evidence="3">Oxidoreductase domain protein</fullName>
    </submittedName>
</protein>
<keyword evidence="4" id="KW-1185">Reference proteome</keyword>
<evidence type="ECO:0000313" key="4">
    <source>
        <dbReference type="Proteomes" id="UP000002016"/>
    </source>
</evidence>
<feature type="domain" description="Gfo/Idh/MocA-like oxidoreductase C-terminal" evidence="2">
    <location>
        <begin position="140"/>
        <end position="344"/>
    </location>
</feature>
<dbReference type="Gene3D" id="3.30.360.10">
    <property type="entry name" value="Dihydrodipicolinate Reductase, domain 2"/>
    <property type="match status" value="1"/>
</dbReference>
<dbReference type="InterPro" id="IPR036291">
    <property type="entry name" value="NAD(P)-bd_dom_sf"/>
</dbReference>
<dbReference type="SUPFAM" id="SSF51735">
    <property type="entry name" value="NAD(P)-binding Rossmann-fold domains"/>
    <property type="match status" value="1"/>
</dbReference>
<dbReference type="STRING" id="416591.Tlet_0884"/>
<dbReference type="SUPFAM" id="SSF55347">
    <property type="entry name" value="Glyceraldehyde-3-phosphate dehydrogenase-like, C-terminal domain"/>
    <property type="match status" value="1"/>
</dbReference>
<proteinExistence type="predicted"/>
<dbReference type="Pfam" id="PF02894">
    <property type="entry name" value="GFO_IDH_MocA_C"/>
    <property type="match status" value="1"/>
</dbReference>
<reference evidence="3 4" key="1">
    <citation type="submission" date="2007-08" db="EMBL/GenBank/DDBJ databases">
        <title>Complete sequence of Thermotoga lettingae TMO.</title>
        <authorList>
            <consortium name="US DOE Joint Genome Institute"/>
            <person name="Copeland A."/>
            <person name="Lucas S."/>
            <person name="Lapidus A."/>
            <person name="Barry K."/>
            <person name="Glavina del Rio T."/>
            <person name="Dalin E."/>
            <person name="Tice H."/>
            <person name="Pitluck S."/>
            <person name="Foster B."/>
            <person name="Bruce D."/>
            <person name="Schmutz J."/>
            <person name="Larimer F."/>
            <person name="Land M."/>
            <person name="Hauser L."/>
            <person name="Kyrpides N."/>
            <person name="Mikhailova N."/>
            <person name="Nelson K."/>
            <person name="Gogarten J.P."/>
            <person name="Noll K."/>
            <person name="Richardson P."/>
        </authorList>
    </citation>
    <scope>NUCLEOTIDE SEQUENCE [LARGE SCALE GENOMIC DNA]</scope>
    <source>
        <strain evidence="4">ATCC BAA-301 / DSM 14385 / NBRC 107922 / TMO</strain>
    </source>
</reference>
<dbReference type="eggNOG" id="COG0673">
    <property type="taxonomic scope" value="Bacteria"/>
</dbReference>
<dbReference type="Gene3D" id="3.40.50.720">
    <property type="entry name" value="NAD(P)-binding Rossmann-like Domain"/>
    <property type="match status" value="1"/>
</dbReference>